<dbReference type="PROSITE" id="PS01031">
    <property type="entry name" value="SHSP"/>
    <property type="match status" value="1"/>
</dbReference>
<dbReference type="InterPro" id="IPR031107">
    <property type="entry name" value="Small_HSP"/>
</dbReference>
<dbReference type="CDD" id="cd06464">
    <property type="entry name" value="ACD_sHsps-like"/>
    <property type="match status" value="1"/>
</dbReference>
<evidence type="ECO:0000259" key="3">
    <source>
        <dbReference type="PROSITE" id="PS01031"/>
    </source>
</evidence>
<dbReference type="Proteomes" id="UP000231688">
    <property type="component" value="Unassembled WGS sequence"/>
</dbReference>
<dbReference type="InterPro" id="IPR008978">
    <property type="entry name" value="HSP20-like_chaperone"/>
</dbReference>
<dbReference type="SUPFAM" id="SSF49764">
    <property type="entry name" value="HSP20-like chaperones"/>
    <property type="match status" value="1"/>
</dbReference>
<evidence type="ECO:0000256" key="2">
    <source>
        <dbReference type="RuleBase" id="RU003616"/>
    </source>
</evidence>
<dbReference type="PANTHER" id="PTHR11527">
    <property type="entry name" value="HEAT-SHOCK PROTEIN 20 FAMILY MEMBER"/>
    <property type="match status" value="1"/>
</dbReference>
<dbReference type="InterPro" id="IPR002068">
    <property type="entry name" value="A-crystallin/Hsp20_dom"/>
</dbReference>
<dbReference type="Gene3D" id="2.60.40.790">
    <property type="match status" value="1"/>
</dbReference>
<evidence type="ECO:0000313" key="4">
    <source>
        <dbReference type="EMBL" id="PIZ69902.1"/>
    </source>
</evidence>
<protein>
    <recommendedName>
        <fullName evidence="3">SHSP domain-containing protein</fullName>
    </recommendedName>
</protein>
<comment type="similarity">
    <text evidence="1 2">Belongs to the small heat shock protein (HSP20) family.</text>
</comment>
<feature type="domain" description="SHSP" evidence="3">
    <location>
        <begin position="31"/>
        <end position="145"/>
    </location>
</feature>
<proteinExistence type="inferred from homology"/>
<evidence type="ECO:0000256" key="1">
    <source>
        <dbReference type="PROSITE-ProRule" id="PRU00285"/>
    </source>
</evidence>
<gene>
    <name evidence="4" type="ORF">COY10_00605</name>
</gene>
<evidence type="ECO:0000313" key="5">
    <source>
        <dbReference type="Proteomes" id="UP000231688"/>
    </source>
</evidence>
<dbReference type="EMBL" id="PFOH01000013">
    <property type="protein sequence ID" value="PIZ69902.1"/>
    <property type="molecule type" value="Genomic_DNA"/>
</dbReference>
<sequence>MPIKWQPFKGIERPSRLPDIFEEDEWMPFIPAFRKDEPAVDIYQDKNNLYVELPLIGIKPKDVRISIENNILNVSGESQEKKEIKSEDYLRKEIRRGSFRKVVKLPIDVRSGKASAETTEGILKITIPKSSRGASKATKVPIKIK</sequence>
<dbReference type="AlphaFoldDB" id="A0A2M7UFB7"/>
<name>A0A2M7UFB7_9BACT</name>
<comment type="caution">
    <text evidence="4">The sequence shown here is derived from an EMBL/GenBank/DDBJ whole genome shotgun (WGS) entry which is preliminary data.</text>
</comment>
<organism evidence="4 5">
    <name type="scientific">Candidatus Portnoybacteria bacterium CG_4_10_14_0_2_um_filter_43_36</name>
    <dbReference type="NCBI Taxonomy" id="1974798"/>
    <lineage>
        <taxon>Bacteria</taxon>
        <taxon>Candidatus Portnoyibacteriota</taxon>
    </lineage>
</organism>
<accession>A0A2M7UFB7</accession>
<reference evidence="5" key="1">
    <citation type="submission" date="2017-09" db="EMBL/GenBank/DDBJ databases">
        <title>Depth-based differentiation of microbial function through sediment-hosted aquifers and enrichment of novel symbionts in the deep terrestrial subsurface.</title>
        <authorList>
            <person name="Probst A.J."/>
            <person name="Ladd B."/>
            <person name="Jarett J.K."/>
            <person name="Geller-Mcgrath D.E."/>
            <person name="Sieber C.M.K."/>
            <person name="Emerson J.B."/>
            <person name="Anantharaman K."/>
            <person name="Thomas B.C."/>
            <person name="Malmstrom R."/>
            <person name="Stieglmeier M."/>
            <person name="Klingl A."/>
            <person name="Woyke T."/>
            <person name="Ryan C.M."/>
            <person name="Banfield J.F."/>
        </authorList>
    </citation>
    <scope>NUCLEOTIDE SEQUENCE [LARGE SCALE GENOMIC DNA]</scope>
</reference>
<dbReference type="Pfam" id="PF00011">
    <property type="entry name" value="HSP20"/>
    <property type="match status" value="1"/>
</dbReference>